<accession>A0ABV2SMZ2</accession>
<name>A0ABV2SMZ2_9GAMM</name>
<gene>
    <name evidence="1" type="ORF">V5J35_004315</name>
</gene>
<dbReference type="Proteomes" id="UP001549366">
    <property type="component" value="Unassembled WGS sequence"/>
</dbReference>
<reference evidence="1 2" key="1">
    <citation type="submission" date="2024-06" db="EMBL/GenBank/DDBJ databases">
        <title>Genomic Encyclopedia of Type Strains, Phase V (KMG-V): Genome sequencing to study the core and pangenomes of soil and plant-associated prokaryotes.</title>
        <authorList>
            <person name="Whitman W."/>
        </authorList>
    </citation>
    <scope>NUCLEOTIDE SEQUENCE [LARGE SCALE GENOMIC DNA]</scope>
    <source>
        <strain evidence="1 2">NE40</strain>
    </source>
</reference>
<dbReference type="EMBL" id="JBEWTB010000002">
    <property type="protein sequence ID" value="MET4759123.1"/>
    <property type="molecule type" value="Genomic_DNA"/>
</dbReference>
<protein>
    <submittedName>
        <fullName evidence="1">Uncharacterized protein</fullName>
    </submittedName>
</protein>
<organism evidence="1 2">
    <name type="scientific">Endozoicomonas lisbonensis</name>
    <dbReference type="NCBI Taxonomy" id="3120522"/>
    <lineage>
        <taxon>Bacteria</taxon>
        <taxon>Pseudomonadati</taxon>
        <taxon>Pseudomonadota</taxon>
        <taxon>Gammaproteobacteria</taxon>
        <taxon>Oceanospirillales</taxon>
        <taxon>Endozoicomonadaceae</taxon>
        <taxon>Endozoicomonas</taxon>
    </lineage>
</organism>
<evidence type="ECO:0000313" key="2">
    <source>
        <dbReference type="Proteomes" id="UP001549366"/>
    </source>
</evidence>
<dbReference type="RefSeq" id="WP_354009141.1">
    <property type="nucleotide sequence ID" value="NZ_JBEWTA010000001.1"/>
</dbReference>
<comment type="caution">
    <text evidence="1">The sequence shown here is derived from an EMBL/GenBank/DDBJ whole genome shotgun (WGS) entry which is preliminary data.</text>
</comment>
<evidence type="ECO:0000313" key="1">
    <source>
        <dbReference type="EMBL" id="MET4759123.1"/>
    </source>
</evidence>
<keyword evidence="2" id="KW-1185">Reference proteome</keyword>
<sequence length="109" mass="12267">MESVPPMHFIIQSNSGKNTTPHDRGVYLRVDMESVSDNLRDIHDGDFILRVRSARGDQVEENISRWSLSPGLYLRNGDHQAWFGVDRRIESIGAGETVANTTLSLTCDH</sequence>
<proteinExistence type="predicted"/>